<feature type="compositionally biased region" description="Pro residues" evidence="1">
    <location>
        <begin position="16"/>
        <end position="28"/>
    </location>
</feature>
<feature type="region of interest" description="Disordered" evidence="1">
    <location>
        <begin position="1"/>
        <end position="142"/>
    </location>
</feature>
<sequence length="142" mass="15558">MKTNNNGRRTLTHTPSPDPDPLPRPQSPTIPIFIRRGGHDTDIEHMLPNPNAMNPRPPQCIGTLPQESFIPEKPTEHHPHSGSSTHSPAPSNPTASCPHHTARHDSKARAPCNATPAPAHRRNRADTVEHLASIRTPNPTPR</sequence>
<dbReference type="AlphaFoldDB" id="A0AAV9R517"/>
<dbReference type="EMBL" id="JAHHUM010002322">
    <property type="protein sequence ID" value="KAK5604868.1"/>
    <property type="molecule type" value="Genomic_DNA"/>
</dbReference>
<protein>
    <submittedName>
        <fullName evidence="2">Uncharacterized protein</fullName>
    </submittedName>
</protein>
<evidence type="ECO:0000256" key="1">
    <source>
        <dbReference type="SAM" id="MobiDB-lite"/>
    </source>
</evidence>
<evidence type="ECO:0000313" key="2">
    <source>
        <dbReference type="EMBL" id="KAK5604868.1"/>
    </source>
</evidence>
<dbReference type="Proteomes" id="UP001311232">
    <property type="component" value="Unassembled WGS sequence"/>
</dbReference>
<proteinExistence type="predicted"/>
<evidence type="ECO:0000313" key="3">
    <source>
        <dbReference type="Proteomes" id="UP001311232"/>
    </source>
</evidence>
<gene>
    <name evidence="2" type="ORF">CRENBAI_008126</name>
</gene>
<keyword evidence="3" id="KW-1185">Reference proteome</keyword>
<accession>A0AAV9R517</accession>
<reference evidence="2 3" key="1">
    <citation type="submission" date="2021-06" db="EMBL/GenBank/DDBJ databases">
        <authorList>
            <person name="Palmer J.M."/>
        </authorList>
    </citation>
    <scope>NUCLEOTIDE SEQUENCE [LARGE SCALE GENOMIC DNA]</scope>
    <source>
        <strain evidence="2 3">MEX-2019</strain>
        <tissue evidence="2">Muscle</tissue>
    </source>
</reference>
<comment type="caution">
    <text evidence="2">The sequence shown here is derived from an EMBL/GenBank/DDBJ whole genome shotgun (WGS) entry which is preliminary data.</text>
</comment>
<name>A0AAV9R517_9TELE</name>
<organism evidence="2 3">
    <name type="scientific">Crenichthys baileyi</name>
    <name type="common">White River springfish</name>
    <dbReference type="NCBI Taxonomy" id="28760"/>
    <lineage>
        <taxon>Eukaryota</taxon>
        <taxon>Metazoa</taxon>
        <taxon>Chordata</taxon>
        <taxon>Craniata</taxon>
        <taxon>Vertebrata</taxon>
        <taxon>Euteleostomi</taxon>
        <taxon>Actinopterygii</taxon>
        <taxon>Neopterygii</taxon>
        <taxon>Teleostei</taxon>
        <taxon>Neoteleostei</taxon>
        <taxon>Acanthomorphata</taxon>
        <taxon>Ovalentaria</taxon>
        <taxon>Atherinomorphae</taxon>
        <taxon>Cyprinodontiformes</taxon>
        <taxon>Goodeidae</taxon>
        <taxon>Crenichthys</taxon>
    </lineage>
</organism>